<reference evidence="7 8" key="1">
    <citation type="submission" date="2023-03" db="EMBL/GenBank/DDBJ databases">
        <title>Genome insight into feeding habits of ladybird beetles.</title>
        <authorList>
            <person name="Li H.-S."/>
            <person name="Huang Y.-H."/>
            <person name="Pang H."/>
        </authorList>
    </citation>
    <scope>NUCLEOTIDE SEQUENCE [LARGE SCALE GENOMIC DNA]</scope>
    <source>
        <strain evidence="7">SYSU_2023b</strain>
        <tissue evidence="7">Whole body</tissue>
    </source>
</reference>
<evidence type="ECO:0000256" key="4">
    <source>
        <dbReference type="ARBA" id="ARBA00023180"/>
    </source>
</evidence>
<dbReference type="AlphaFoldDB" id="A0AAW1U906"/>
<name>A0AAW1U906_9CUCU</name>
<dbReference type="Pfam" id="PF07773">
    <property type="entry name" value="TCTN_DUF1619"/>
    <property type="match status" value="1"/>
</dbReference>
<protein>
    <recommendedName>
        <fullName evidence="9">Tectonic-1</fullName>
    </recommendedName>
</protein>
<dbReference type="Proteomes" id="UP001431783">
    <property type="component" value="Unassembled WGS sequence"/>
</dbReference>
<dbReference type="Pfam" id="PF25752">
    <property type="entry name" value="DUF1619_N"/>
    <property type="match status" value="1"/>
</dbReference>
<dbReference type="InterPro" id="IPR057724">
    <property type="entry name" value="TCTN1-3_N"/>
</dbReference>
<evidence type="ECO:0000313" key="7">
    <source>
        <dbReference type="EMBL" id="KAK9877147.1"/>
    </source>
</evidence>
<comment type="caution">
    <text evidence="7">The sequence shown here is derived from an EMBL/GenBank/DDBJ whole genome shotgun (WGS) entry which is preliminary data.</text>
</comment>
<dbReference type="PANTHER" id="PTHR14611:SF2">
    <property type="entry name" value="TECTONIC"/>
    <property type="match status" value="1"/>
</dbReference>
<accession>A0AAW1U906</accession>
<dbReference type="GO" id="GO:0060271">
    <property type="term" value="P:cilium assembly"/>
    <property type="evidence" value="ECO:0007669"/>
    <property type="project" value="TreeGrafter"/>
</dbReference>
<evidence type="ECO:0000259" key="6">
    <source>
        <dbReference type="Pfam" id="PF25752"/>
    </source>
</evidence>
<evidence type="ECO:0000256" key="2">
    <source>
        <dbReference type="ARBA" id="ARBA00022729"/>
    </source>
</evidence>
<evidence type="ECO:0008006" key="9">
    <source>
        <dbReference type="Google" id="ProtNLM"/>
    </source>
</evidence>
<sequence>MWFVILVLLQTVLGNVTLDITDVTYPDYNFSVTTLFSTSETYGSTEYESDIDCNSTSCSNKSVTQVSLLTTSVPPKLLKATERDFGGSLCLCNLHVNACDVNCCCDDDCSYEMKSVFDHCESIESENIDRRSCSYVEHNYVNFTLQEWDIQSNDLFCVVKSNVPPSRTLQKDELLESYEESLLKKDDRYDWPQRTFEVEVNVNYSIPYVQGSLIWIILNNSTTESFKLCEALISSGCDIQTEAKFLHDFQTECVHAVKKDNKFLNIEYYNNFIFVAKPNLFNYTKLQNRLMTCPEQICLKTDVKICSDINLRNCTHKHQTDLSLICAQKLEEIICKNVVKSFKYVFHHEGIKGLKNITLLIHLTSVTHKSDEDYELEQSISVEFLWANSPTTFSNILGGNPGYLIKKPILIGTLINGSISRNPESFIDNFMVLPDEDHGECSIGKYSYQVIEFGYNIILMCKIRGDVTIPVRTNATDVCRKIQLEIFKYWSIEEFQGKFLNRSFGYFGNANSSISEEWKEIMYDKLPEQILNRTKGTYRNKNKTLICTGLALGLNINIYHARVDLKKLVDQEKILGITYEFQVVRNGNITFSFNHPIFRYEFMLDTRVKFWDVTSSKRKQLLDPPSLNIKLPSDFSILLLK</sequence>
<feature type="domain" description="Tectonic-1-3" evidence="5">
    <location>
        <begin position="208"/>
        <end position="385"/>
    </location>
</feature>
<keyword evidence="3" id="KW-0970">Cilium biogenesis/degradation</keyword>
<comment type="similarity">
    <text evidence="1">Belongs to the tectonic family.</text>
</comment>
<evidence type="ECO:0000256" key="3">
    <source>
        <dbReference type="ARBA" id="ARBA00022794"/>
    </source>
</evidence>
<gene>
    <name evidence="7" type="ORF">WA026_016891</name>
</gene>
<dbReference type="EMBL" id="JARQZJ010000040">
    <property type="protein sequence ID" value="KAK9877147.1"/>
    <property type="molecule type" value="Genomic_DNA"/>
</dbReference>
<proteinExistence type="inferred from homology"/>
<dbReference type="GO" id="GO:0035869">
    <property type="term" value="C:ciliary transition zone"/>
    <property type="evidence" value="ECO:0007669"/>
    <property type="project" value="TreeGrafter"/>
</dbReference>
<organism evidence="7 8">
    <name type="scientific">Henosepilachna vigintioctopunctata</name>
    <dbReference type="NCBI Taxonomy" id="420089"/>
    <lineage>
        <taxon>Eukaryota</taxon>
        <taxon>Metazoa</taxon>
        <taxon>Ecdysozoa</taxon>
        <taxon>Arthropoda</taxon>
        <taxon>Hexapoda</taxon>
        <taxon>Insecta</taxon>
        <taxon>Pterygota</taxon>
        <taxon>Neoptera</taxon>
        <taxon>Endopterygota</taxon>
        <taxon>Coleoptera</taxon>
        <taxon>Polyphaga</taxon>
        <taxon>Cucujiformia</taxon>
        <taxon>Coccinelloidea</taxon>
        <taxon>Coccinellidae</taxon>
        <taxon>Epilachninae</taxon>
        <taxon>Epilachnini</taxon>
        <taxon>Henosepilachna</taxon>
    </lineage>
</organism>
<evidence type="ECO:0000313" key="8">
    <source>
        <dbReference type="Proteomes" id="UP001431783"/>
    </source>
</evidence>
<feature type="domain" description="Tectonic-1-3 N-terminal" evidence="6">
    <location>
        <begin position="62"/>
        <end position="171"/>
    </location>
</feature>
<dbReference type="PANTHER" id="PTHR14611">
    <property type="entry name" value="TECTONIC FAMILY MEMBER"/>
    <property type="match status" value="1"/>
</dbReference>
<keyword evidence="4" id="KW-0325">Glycoprotein</keyword>
<keyword evidence="8" id="KW-1185">Reference proteome</keyword>
<dbReference type="InterPro" id="IPR011677">
    <property type="entry name" value="TCTN1-3_dom"/>
</dbReference>
<keyword evidence="2" id="KW-0732">Signal</keyword>
<evidence type="ECO:0000259" key="5">
    <source>
        <dbReference type="Pfam" id="PF07773"/>
    </source>
</evidence>
<evidence type="ECO:0000256" key="1">
    <source>
        <dbReference type="ARBA" id="ARBA00007633"/>
    </source>
</evidence>
<dbReference type="InterPro" id="IPR040354">
    <property type="entry name" value="TCTN1-3"/>
</dbReference>